<dbReference type="EMBL" id="CAKOFQ010007062">
    <property type="protein sequence ID" value="CAH1989375.1"/>
    <property type="molecule type" value="Genomic_DNA"/>
</dbReference>
<dbReference type="AlphaFoldDB" id="A0A9P0PQ08"/>
<feature type="region of interest" description="Disordered" evidence="1">
    <location>
        <begin position="462"/>
        <end position="628"/>
    </location>
</feature>
<evidence type="ECO:0000313" key="3">
    <source>
        <dbReference type="EMBL" id="CAH1989375.1"/>
    </source>
</evidence>
<name>A0A9P0PQ08_ACAOB</name>
<keyword evidence="2" id="KW-0732">Signal</keyword>
<feature type="compositionally biased region" description="Polar residues" evidence="1">
    <location>
        <begin position="286"/>
        <end position="332"/>
    </location>
</feature>
<keyword evidence="4" id="KW-1185">Reference proteome</keyword>
<comment type="caution">
    <text evidence="3">The sequence shown here is derived from an EMBL/GenBank/DDBJ whole genome shotgun (WGS) entry which is preliminary data.</text>
</comment>
<feature type="signal peptide" evidence="2">
    <location>
        <begin position="1"/>
        <end position="16"/>
    </location>
</feature>
<feature type="compositionally biased region" description="Polar residues" evidence="1">
    <location>
        <begin position="57"/>
        <end position="69"/>
    </location>
</feature>
<reference evidence="3" key="1">
    <citation type="submission" date="2022-03" db="EMBL/GenBank/DDBJ databases">
        <authorList>
            <person name="Sayadi A."/>
        </authorList>
    </citation>
    <scope>NUCLEOTIDE SEQUENCE</scope>
</reference>
<feature type="compositionally biased region" description="Polar residues" evidence="1">
    <location>
        <begin position="543"/>
        <end position="565"/>
    </location>
</feature>
<evidence type="ECO:0000313" key="4">
    <source>
        <dbReference type="Proteomes" id="UP001152888"/>
    </source>
</evidence>
<dbReference type="OrthoDB" id="8197587at2759"/>
<feature type="region of interest" description="Disordered" evidence="1">
    <location>
        <begin position="115"/>
        <end position="164"/>
    </location>
</feature>
<accession>A0A9P0PQ08</accession>
<feature type="region of interest" description="Disordered" evidence="1">
    <location>
        <begin position="286"/>
        <end position="351"/>
    </location>
</feature>
<evidence type="ECO:0000256" key="1">
    <source>
        <dbReference type="SAM" id="MobiDB-lite"/>
    </source>
</evidence>
<feature type="compositionally biased region" description="Polar residues" evidence="1">
    <location>
        <begin position="120"/>
        <end position="130"/>
    </location>
</feature>
<feature type="compositionally biased region" description="Polar residues" evidence="1">
    <location>
        <begin position="518"/>
        <end position="534"/>
    </location>
</feature>
<dbReference type="Proteomes" id="UP001152888">
    <property type="component" value="Unassembled WGS sequence"/>
</dbReference>
<organism evidence="3 4">
    <name type="scientific">Acanthoscelides obtectus</name>
    <name type="common">Bean weevil</name>
    <name type="synonym">Bruchus obtectus</name>
    <dbReference type="NCBI Taxonomy" id="200917"/>
    <lineage>
        <taxon>Eukaryota</taxon>
        <taxon>Metazoa</taxon>
        <taxon>Ecdysozoa</taxon>
        <taxon>Arthropoda</taxon>
        <taxon>Hexapoda</taxon>
        <taxon>Insecta</taxon>
        <taxon>Pterygota</taxon>
        <taxon>Neoptera</taxon>
        <taxon>Endopterygota</taxon>
        <taxon>Coleoptera</taxon>
        <taxon>Polyphaga</taxon>
        <taxon>Cucujiformia</taxon>
        <taxon>Chrysomeloidea</taxon>
        <taxon>Chrysomelidae</taxon>
        <taxon>Bruchinae</taxon>
        <taxon>Bruchini</taxon>
        <taxon>Acanthoscelides</taxon>
    </lineage>
</organism>
<evidence type="ECO:0000256" key="2">
    <source>
        <dbReference type="SAM" id="SignalP"/>
    </source>
</evidence>
<sequence>MKVPIFLLSTIHLVLCEVPPPYPRRGFRPHQPLLLPLLSHSFIAPSQKYSSGRVVNGGSSFRPSDQQHSYDLPNKLKNQPQSTYGPPNYQRPPSTSYGVPNKIQSQPQVIYGLPGVAQRPSHSQPQTTYGPPNAPQKVPSQAYGLPSQPQTAYGPPRHQSVPSQTYVSPNQIQNLAQAYRPLSAQIAPSQIYGLPNQAQKIPQTAYGPSKYQTVPYLASEAPSKVQSAPQTFGFQNPQVSPSQQYGIPSKIQVPQTTYGAPDLRVEPLEMPRQAFSFSNVAPSVQNLPHTGYGTPSSQVTPSQNYGAPNKIQSQPQTTYGTPSESSETQNIFNGAPLPQKALDQTYGVPPRTPEIETLERLKAQQFSNLISTSQHLPVKEAVNFGGFQQSLPLKEAGNFRSILPSQQYLPVKESQTFKQGYPSNLNHLTQQYLPVKDAQNFIQGFERNTAISNSFQGDFRNIFPGSTQERPRSHTTVDIQKVDVKSVTPLDNNNPPLGGENPKCPPSNNPNSYPPSEFGTQTQRTPRTFGNPTNYPKPDFESKSPSTFPEENRTVGPTENENRNVVPQGDGYVPPVATTTEKPVLKRPTKSSQTPVTSRPEVVPEQGNDDDENEAPERDESANDGQPNVAIATAVAGGGSRHFYLLQPDGRLQRVTLQKTQETGDEENEYTANYLFQNIEPEPNGVYAPLISLVNK</sequence>
<feature type="compositionally biased region" description="Polar residues" evidence="1">
    <location>
        <begin position="464"/>
        <end position="478"/>
    </location>
</feature>
<gene>
    <name evidence="3" type="ORF">ACAOBT_LOCUS18997</name>
</gene>
<protein>
    <submittedName>
        <fullName evidence="3">Uncharacterized protein</fullName>
    </submittedName>
</protein>
<feature type="region of interest" description="Disordered" evidence="1">
    <location>
        <begin position="54"/>
        <end position="101"/>
    </location>
</feature>
<feature type="compositionally biased region" description="Polar residues" evidence="1">
    <location>
        <begin position="76"/>
        <end position="101"/>
    </location>
</feature>
<feature type="chain" id="PRO_5040337657" evidence="2">
    <location>
        <begin position="17"/>
        <end position="696"/>
    </location>
</feature>
<proteinExistence type="predicted"/>